<accession>A0ABQ8C542</accession>
<sequence length="170" mass="18785">MSDPSLITKQDSIIKQVVIIGEKRERLKREKVDLVPVSGRRVGKRAVAGTSWFFLPFKQSLEERTVINGGWVIGVKARSCGGESVVKLFSGRWRLIKLRRRRLKSPGGGWLLQQRLVVFVFGGLSGFELRRNEGVGGGAQAVSRVGDGQVEASVDAWRAEDEISTRVPSP</sequence>
<name>A0ABQ8C542_BRANA</name>
<reference evidence="1 2" key="1">
    <citation type="submission" date="2021-05" db="EMBL/GenBank/DDBJ databases">
        <title>Genome Assembly of Synthetic Allotetraploid Brassica napus Reveals Homoeologous Exchanges between Subgenomes.</title>
        <authorList>
            <person name="Davis J.T."/>
        </authorList>
    </citation>
    <scope>NUCLEOTIDE SEQUENCE [LARGE SCALE GENOMIC DNA]</scope>
    <source>
        <strain evidence="2">cv. Da-Ae</strain>
        <tissue evidence="1">Seedling</tissue>
    </source>
</reference>
<organism evidence="1 2">
    <name type="scientific">Brassica napus</name>
    <name type="common">Rape</name>
    <dbReference type="NCBI Taxonomy" id="3708"/>
    <lineage>
        <taxon>Eukaryota</taxon>
        <taxon>Viridiplantae</taxon>
        <taxon>Streptophyta</taxon>
        <taxon>Embryophyta</taxon>
        <taxon>Tracheophyta</taxon>
        <taxon>Spermatophyta</taxon>
        <taxon>Magnoliopsida</taxon>
        <taxon>eudicotyledons</taxon>
        <taxon>Gunneridae</taxon>
        <taxon>Pentapetalae</taxon>
        <taxon>rosids</taxon>
        <taxon>malvids</taxon>
        <taxon>Brassicales</taxon>
        <taxon>Brassicaceae</taxon>
        <taxon>Brassiceae</taxon>
        <taxon>Brassica</taxon>
    </lineage>
</organism>
<evidence type="ECO:0000313" key="2">
    <source>
        <dbReference type="Proteomes" id="UP000824890"/>
    </source>
</evidence>
<dbReference type="Proteomes" id="UP000824890">
    <property type="component" value="Unassembled WGS sequence"/>
</dbReference>
<evidence type="ECO:0000313" key="1">
    <source>
        <dbReference type="EMBL" id="KAH0912189.1"/>
    </source>
</evidence>
<keyword evidence="2" id="KW-1185">Reference proteome</keyword>
<protein>
    <submittedName>
        <fullName evidence="1">Uncharacterized protein</fullName>
    </submittedName>
</protein>
<dbReference type="EMBL" id="JAGKQM010000009">
    <property type="protein sequence ID" value="KAH0912189.1"/>
    <property type="molecule type" value="Genomic_DNA"/>
</dbReference>
<gene>
    <name evidence="1" type="ORF">HID58_035510</name>
</gene>
<proteinExistence type="predicted"/>
<comment type="caution">
    <text evidence="1">The sequence shown here is derived from an EMBL/GenBank/DDBJ whole genome shotgun (WGS) entry which is preliminary data.</text>
</comment>